<comment type="similarity">
    <text evidence="2">Belongs to the peptidase S54 family.</text>
</comment>
<evidence type="ECO:0000313" key="9">
    <source>
        <dbReference type="EMBL" id="THU60636.1"/>
    </source>
</evidence>
<evidence type="ECO:0000256" key="6">
    <source>
        <dbReference type="SAM" id="Phobius"/>
    </source>
</evidence>
<feature type="transmembrane region" description="Helical" evidence="6">
    <location>
        <begin position="262"/>
        <end position="282"/>
    </location>
</feature>
<dbReference type="EMBL" id="PYDT01000005">
    <property type="protein sequence ID" value="THU60636.1"/>
    <property type="molecule type" value="Genomic_DNA"/>
</dbReference>
<dbReference type="STRING" id="52838.A0A4V4H6N9"/>
<evidence type="ECO:0000313" key="10">
    <source>
        <dbReference type="Proteomes" id="UP000317650"/>
    </source>
</evidence>
<evidence type="ECO:0000256" key="3">
    <source>
        <dbReference type="ARBA" id="ARBA00022692"/>
    </source>
</evidence>
<keyword evidence="5 6" id="KW-0472">Membrane</keyword>
<feature type="transmembrane region" description="Helical" evidence="6">
    <location>
        <begin position="100"/>
        <end position="117"/>
    </location>
</feature>
<dbReference type="InterPro" id="IPR035952">
    <property type="entry name" value="Rhomboid-like_sf"/>
</dbReference>
<evidence type="ECO:0000256" key="2">
    <source>
        <dbReference type="ARBA" id="ARBA00009045"/>
    </source>
</evidence>
<keyword evidence="3 6" id="KW-0812">Transmembrane</keyword>
<dbReference type="InterPro" id="IPR022764">
    <property type="entry name" value="Peptidase_S54_rhomboid_dom"/>
</dbReference>
<accession>A0A4V4H6N9</accession>
<evidence type="ECO:0000256" key="4">
    <source>
        <dbReference type="ARBA" id="ARBA00022989"/>
    </source>
</evidence>
<feature type="transmembrane region" description="Helical" evidence="6">
    <location>
        <begin position="203"/>
        <end position="223"/>
    </location>
</feature>
<dbReference type="SUPFAM" id="SSF144091">
    <property type="entry name" value="Rhomboid-like"/>
    <property type="match status" value="1"/>
</dbReference>
<feature type="domain" description="Peptidase S54 rhomboid" evidence="8">
    <location>
        <begin position="138"/>
        <end position="284"/>
    </location>
</feature>
<dbReference type="AlphaFoldDB" id="A0A4V4H6N9"/>
<evidence type="ECO:0000256" key="1">
    <source>
        <dbReference type="ARBA" id="ARBA00004141"/>
    </source>
</evidence>
<dbReference type="Pfam" id="PF01694">
    <property type="entry name" value="Rhomboid"/>
    <property type="match status" value="1"/>
</dbReference>
<dbReference type="GO" id="GO:0016020">
    <property type="term" value="C:membrane"/>
    <property type="evidence" value="ECO:0007669"/>
    <property type="project" value="UniProtKB-SubCell"/>
</dbReference>
<dbReference type="PANTHER" id="PTHR43066">
    <property type="entry name" value="RHOMBOID-RELATED PROTEIN"/>
    <property type="match status" value="1"/>
</dbReference>
<feature type="transmembrane region" description="Helical" evidence="6">
    <location>
        <begin position="175"/>
        <end position="196"/>
    </location>
</feature>
<dbReference type="GO" id="GO:0004252">
    <property type="term" value="F:serine-type endopeptidase activity"/>
    <property type="evidence" value="ECO:0007669"/>
    <property type="project" value="InterPro"/>
</dbReference>
<proteinExistence type="inferred from homology"/>
<reference evidence="9 10" key="1">
    <citation type="journal article" date="2019" name="Nat. Plants">
        <title>Genome sequencing of Musa balbisiana reveals subgenome evolution and function divergence in polyploid bananas.</title>
        <authorList>
            <person name="Yao X."/>
        </authorList>
    </citation>
    <scope>NUCLEOTIDE SEQUENCE [LARGE SCALE GENOMIC DNA]</scope>
    <source>
        <strain evidence="10">cv. DH-PKW</strain>
        <tissue evidence="9">Leaves</tissue>
    </source>
</reference>
<sequence length="299" mass="33089">MGHLLALAPMPAVGLLAPHRVSAWRPPAVAAAAFDLYPVGRRSFPSRLKVALFAARRRPFCCRMKGSGSAHLAYLYWFLLDITSDLELAKFDGKRRPNHNVNGVFWILLLNLGIYVADHILRLQEIKSLYLYHICPVWYQFVTATFCHANWNHLSSNLFFLYIFGKLVEEEQGNFALWISYILAGAGANLVSWLLLPKSAVSVGASGAVFGLFVISVLVKVSWDWRKIIEVLILGQFVIEKVMEAAQASTSLTGTYGRGLMAVNHIAHISGALIGAALVLLISRIPSQPSGQDDKNKRS</sequence>
<gene>
    <name evidence="9" type="ORF">C4D60_Mb07t14880</name>
</gene>
<dbReference type="Proteomes" id="UP000317650">
    <property type="component" value="Chromosome 7"/>
</dbReference>
<feature type="chain" id="PRO_5020334863" description="Peptidase S54 rhomboid domain-containing protein" evidence="7">
    <location>
        <begin position="24"/>
        <end position="299"/>
    </location>
</feature>
<protein>
    <recommendedName>
        <fullName evidence="8">Peptidase S54 rhomboid domain-containing protein</fullName>
    </recommendedName>
</protein>
<evidence type="ECO:0000256" key="7">
    <source>
        <dbReference type="SAM" id="SignalP"/>
    </source>
</evidence>
<keyword evidence="7" id="KW-0732">Signal</keyword>
<keyword evidence="4 6" id="KW-1133">Transmembrane helix</keyword>
<dbReference type="Gene3D" id="1.20.1540.10">
    <property type="entry name" value="Rhomboid-like"/>
    <property type="match status" value="1"/>
</dbReference>
<comment type="subcellular location">
    <subcellularLocation>
        <location evidence="1">Membrane</location>
        <topology evidence="1">Multi-pass membrane protein</topology>
    </subcellularLocation>
</comment>
<keyword evidence="10" id="KW-1185">Reference proteome</keyword>
<dbReference type="PANTHER" id="PTHR43066:SF5">
    <property type="entry name" value="RHOMBOID-LIKE PROTEIN 11, CHLOROPLASTIC-RELATED"/>
    <property type="match status" value="1"/>
</dbReference>
<comment type="caution">
    <text evidence="9">The sequence shown here is derived from an EMBL/GenBank/DDBJ whole genome shotgun (WGS) entry which is preliminary data.</text>
</comment>
<organism evidence="9 10">
    <name type="scientific">Musa balbisiana</name>
    <name type="common">Banana</name>
    <dbReference type="NCBI Taxonomy" id="52838"/>
    <lineage>
        <taxon>Eukaryota</taxon>
        <taxon>Viridiplantae</taxon>
        <taxon>Streptophyta</taxon>
        <taxon>Embryophyta</taxon>
        <taxon>Tracheophyta</taxon>
        <taxon>Spermatophyta</taxon>
        <taxon>Magnoliopsida</taxon>
        <taxon>Liliopsida</taxon>
        <taxon>Zingiberales</taxon>
        <taxon>Musaceae</taxon>
        <taxon>Musa</taxon>
    </lineage>
</organism>
<feature type="signal peptide" evidence="7">
    <location>
        <begin position="1"/>
        <end position="23"/>
    </location>
</feature>
<dbReference type="FunFam" id="1.20.1540.10:FF:000013">
    <property type="entry name" value="Rhomboid protease aarA"/>
    <property type="match status" value="1"/>
</dbReference>
<name>A0A4V4H6N9_MUSBA</name>
<evidence type="ECO:0000256" key="5">
    <source>
        <dbReference type="ARBA" id="ARBA00023136"/>
    </source>
</evidence>
<evidence type="ECO:0000259" key="8">
    <source>
        <dbReference type="Pfam" id="PF01694"/>
    </source>
</evidence>